<dbReference type="Proteomes" id="UP000294650">
    <property type="component" value="Unassembled WGS sequence"/>
</dbReference>
<dbReference type="InterPro" id="IPR023804">
    <property type="entry name" value="DUF3792_TM"/>
</dbReference>
<keyword evidence="1" id="KW-0812">Transmembrane</keyword>
<accession>A0A4R3NDM7</accession>
<keyword evidence="1" id="KW-0472">Membrane</keyword>
<keyword evidence="1" id="KW-1133">Transmembrane helix</keyword>
<organism evidence="2 3">
    <name type="scientific">Melghiribacillus thermohalophilus</name>
    <dbReference type="NCBI Taxonomy" id="1324956"/>
    <lineage>
        <taxon>Bacteria</taxon>
        <taxon>Bacillati</taxon>
        <taxon>Bacillota</taxon>
        <taxon>Bacilli</taxon>
        <taxon>Bacillales</taxon>
        <taxon>Bacillaceae</taxon>
        <taxon>Melghiribacillus</taxon>
    </lineage>
</organism>
<feature type="transmembrane region" description="Helical" evidence="1">
    <location>
        <begin position="9"/>
        <end position="31"/>
    </location>
</feature>
<evidence type="ECO:0000313" key="2">
    <source>
        <dbReference type="EMBL" id="TCT27103.1"/>
    </source>
</evidence>
<gene>
    <name evidence="2" type="ORF">EDD68_101471</name>
</gene>
<name>A0A4R3NDM7_9BACI</name>
<dbReference type="Pfam" id="PF12670">
    <property type="entry name" value="DUF3792"/>
    <property type="match status" value="1"/>
</dbReference>
<feature type="transmembrane region" description="Helical" evidence="1">
    <location>
        <begin position="43"/>
        <end position="62"/>
    </location>
</feature>
<dbReference type="NCBIfam" id="TIGR04086">
    <property type="entry name" value="TIGR04086_membr"/>
    <property type="match status" value="1"/>
</dbReference>
<feature type="transmembrane region" description="Helical" evidence="1">
    <location>
        <begin position="100"/>
        <end position="121"/>
    </location>
</feature>
<keyword evidence="3" id="KW-1185">Reference proteome</keyword>
<sequence length="126" mass="13976">MVGNKVTALLYGWVTIFVLMIATSLIMALLMRFTTMDESTLNWLTGGLAILYLFFGGFFSGAKGKEKGWMLGALTGIGYSLFVFLYQFLAFDQLFTTNQWMYHGLFLLSAIIGGILGVNLFGKQQA</sequence>
<comment type="caution">
    <text evidence="2">The sequence shown here is derived from an EMBL/GenBank/DDBJ whole genome shotgun (WGS) entry which is preliminary data.</text>
</comment>
<protein>
    <submittedName>
        <fullName evidence="2">Putative membrane protein (TIGR04086 family)</fullName>
    </submittedName>
</protein>
<evidence type="ECO:0000256" key="1">
    <source>
        <dbReference type="SAM" id="Phobius"/>
    </source>
</evidence>
<feature type="transmembrane region" description="Helical" evidence="1">
    <location>
        <begin position="69"/>
        <end position="88"/>
    </location>
</feature>
<reference evidence="2 3" key="1">
    <citation type="submission" date="2019-03" db="EMBL/GenBank/DDBJ databases">
        <title>Genomic Encyclopedia of Type Strains, Phase IV (KMG-IV): sequencing the most valuable type-strain genomes for metagenomic binning, comparative biology and taxonomic classification.</title>
        <authorList>
            <person name="Goeker M."/>
        </authorList>
    </citation>
    <scope>NUCLEOTIDE SEQUENCE [LARGE SCALE GENOMIC DNA]</scope>
    <source>
        <strain evidence="2 3">DSM 25894</strain>
    </source>
</reference>
<proteinExistence type="predicted"/>
<dbReference type="AlphaFoldDB" id="A0A4R3NDM7"/>
<evidence type="ECO:0000313" key="3">
    <source>
        <dbReference type="Proteomes" id="UP000294650"/>
    </source>
</evidence>
<dbReference type="EMBL" id="SMAN01000001">
    <property type="protein sequence ID" value="TCT27103.1"/>
    <property type="molecule type" value="Genomic_DNA"/>
</dbReference>
<dbReference type="OrthoDB" id="2988991at2"/>